<reference evidence="11 12" key="1">
    <citation type="journal article" date="2018" name="Nat. Ecol. Evol.">
        <title>Pezizomycetes genomes reveal the molecular basis of ectomycorrhizal truffle lifestyle.</title>
        <authorList>
            <person name="Murat C."/>
            <person name="Payen T."/>
            <person name="Noel B."/>
            <person name="Kuo A."/>
            <person name="Morin E."/>
            <person name="Chen J."/>
            <person name="Kohler A."/>
            <person name="Krizsan K."/>
            <person name="Balestrini R."/>
            <person name="Da Silva C."/>
            <person name="Montanini B."/>
            <person name="Hainaut M."/>
            <person name="Levati E."/>
            <person name="Barry K.W."/>
            <person name="Belfiori B."/>
            <person name="Cichocki N."/>
            <person name="Clum A."/>
            <person name="Dockter R.B."/>
            <person name="Fauchery L."/>
            <person name="Guy J."/>
            <person name="Iotti M."/>
            <person name="Le Tacon F."/>
            <person name="Lindquist E.A."/>
            <person name="Lipzen A."/>
            <person name="Malagnac F."/>
            <person name="Mello A."/>
            <person name="Molinier V."/>
            <person name="Miyauchi S."/>
            <person name="Poulain J."/>
            <person name="Riccioni C."/>
            <person name="Rubini A."/>
            <person name="Sitrit Y."/>
            <person name="Splivallo R."/>
            <person name="Traeger S."/>
            <person name="Wang M."/>
            <person name="Zifcakova L."/>
            <person name="Wipf D."/>
            <person name="Zambonelli A."/>
            <person name="Paolocci F."/>
            <person name="Nowrousian M."/>
            <person name="Ottonello S."/>
            <person name="Baldrian P."/>
            <person name="Spatafora J.W."/>
            <person name="Henrissat B."/>
            <person name="Nagy L.G."/>
            <person name="Aury J.M."/>
            <person name="Wincker P."/>
            <person name="Grigoriev I.V."/>
            <person name="Bonfante P."/>
            <person name="Martin F.M."/>
        </authorList>
    </citation>
    <scope>NUCLEOTIDE SEQUENCE [LARGE SCALE GENOMIC DNA]</scope>
    <source>
        <strain evidence="11 12">120613-1</strain>
    </source>
</reference>
<evidence type="ECO:0000256" key="5">
    <source>
        <dbReference type="ARBA" id="ARBA00022801"/>
    </source>
</evidence>
<comment type="similarity">
    <text evidence="1">Belongs to the cutinase family.</text>
</comment>
<dbReference type="EMBL" id="ML120351">
    <property type="protein sequence ID" value="RPB06008.1"/>
    <property type="molecule type" value="Genomic_DNA"/>
</dbReference>
<evidence type="ECO:0000256" key="4">
    <source>
        <dbReference type="ARBA" id="ARBA00022729"/>
    </source>
</evidence>
<dbReference type="OrthoDB" id="2975078at2759"/>
<evidence type="ECO:0000256" key="7">
    <source>
        <dbReference type="ARBA" id="ARBA00034045"/>
    </source>
</evidence>
<feature type="disulfide bond" evidence="9">
    <location>
        <begin position="212"/>
        <end position="219"/>
    </location>
</feature>
<dbReference type="GO" id="GO:0016052">
    <property type="term" value="P:carbohydrate catabolic process"/>
    <property type="evidence" value="ECO:0007669"/>
    <property type="project" value="TreeGrafter"/>
</dbReference>
<dbReference type="SMART" id="SM01110">
    <property type="entry name" value="Cutinase"/>
    <property type="match status" value="1"/>
</dbReference>
<evidence type="ECO:0000313" key="12">
    <source>
        <dbReference type="Proteomes" id="UP000276215"/>
    </source>
</evidence>
<gene>
    <name evidence="11" type="ORF">L873DRAFT_1796912</name>
</gene>
<dbReference type="Gene3D" id="3.40.50.1820">
    <property type="entry name" value="alpha/beta hydrolase"/>
    <property type="match status" value="1"/>
</dbReference>
<dbReference type="PANTHER" id="PTHR48250:SF2">
    <property type="entry name" value="CUTINASE"/>
    <property type="match status" value="1"/>
</dbReference>
<dbReference type="AlphaFoldDB" id="A0A3N4K988"/>
<protein>
    <recommendedName>
        <fullName evidence="2">cutinase</fullName>
        <ecNumber evidence="2">3.1.1.74</ecNumber>
    </recommendedName>
</protein>
<dbReference type="STRING" id="1336337.A0A3N4K988"/>
<dbReference type="GO" id="GO:0005576">
    <property type="term" value="C:extracellular region"/>
    <property type="evidence" value="ECO:0007669"/>
    <property type="project" value="InterPro"/>
</dbReference>
<dbReference type="InterPro" id="IPR011150">
    <property type="entry name" value="Cutinase_monf"/>
</dbReference>
<evidence type="ECO:0000313" key="11">
    <source>
        <dbReference type="EMBL" id="RPB06008.1"/>
    </source>
</evidence>
<evidence type="ECO:0000256" key="1">
    <source>
        <dbReference type="ARBA" id="ARBA00007534"/>
    </source>
</evidence>
<proteinExistence type="inferred from homology"/>
<name>A0A3N4K988_9PEZI</name>
<dbReference type="GO" id="GO:0050525">
    <property type="term" value="F:cutinase activity"/>
    <property type="evidence" value="ECO:0007669"/>
    <property type="project" value="UniProtKB-EC"/>
</dbReference>
<feature type="active site" evidence="8">
    <location>
        <position position="216"/>
    </location>
</feature>
<feature type="active site" description="Nucleophile" evidence="8">
    <location>
        <position position="164"/>
    </location>
</feature>
<comment type="catalytic activity">
    <reaction evidence="7">
        <text>cutin + H2O = cutin monomers.</text>
        <dbReference type="EC" id="3.1.1.74"/>
    </reaction>
</comment>
<evidence type="ECO:0000256" key="8">
    <source>
        <dbReference type="PIRSR" id="PIRSR611150-1"/>
    </source>
</evidence>
<dbReference type="Pfam" id="PF01083">
    <property type="entry name" value="Cutinase"/>
    <property type="match status" value="1"/>
</dbReference>
<organism evidence="11 12">
    <name type="scientific">Choiromyces venosus 120613-1</name>
    <dbReference type="NCBI Taxonomy" id="1336337"/>
    <lineage>
        <taxon>Eukaryota</taxon>
        <taxon>Fungi</taxon>
        <taxon>Dikarya</taxon>
        <taxon>Ascomycota</taxon>
        <taxon>Pezizomycotina</taxon>
        <taxon>Pezizomycetes</taxon>
        <taxon>Pezizales</taxon>
        <taxon>Tuberaceae</taxon>
        <taxon>Choiromyces</taxon>
    </lineage>
</organism>
<dbReference type="SUPFAM" id="SSF53474">
    <property type="entry name" value="alpha/beta-Hydrolases"/>
    <property type="match status" value="1"/>
</dbReference>
<dbReference type="InterPro" id="IPR000675">
    <property type="entry name" value="Cutinase/axe"/>
</dbReference>
<feature type="active site" description="Proton donor/acceptor" evidence="8">
    <location>
        <position position="229"/>
    </location>
</feature>
<sequence length="247" mass="25687">MIFSAAVLSVLLLPVALARPRPDVSNPTVDLESFKTTSNSGPAQALEAAFRNLRSSNSSEVSAAAVVATRNELIESRCDDVIVIFARGTTELGNVGDGVGPAFFDALVALEPGRVIIQGVNDYPADIWGYLGGGSDSGAKDMANSVQRAATQCPTSKIVLSGFSQGAQVTHKAAKLISTALYPKVAAIVLFGDPKNGDAFPGSLNANVKTFCRHGDLICDGLPIPTDAHSHYEDDGPEAAAYVAARV</sequence>
<dbReference type="InterPro" id="IPR029058">
    <property type="entry name" value="AB_hydrolase_fold"/>
</dbReference>
<keyword evidence="3" id="KW-0719">Serine esterase</keyword>
<keyword evidence="4 10" id="KW-0732">Signal</keyword>
<dbReference type="EC" id="3.1.1.74" evidence="2"/>
<evidence type="ECO:0000256" key="10">
    <source>
        <dbReference type="SAM" id="SignalP"/>
    </source>
</evidence>
<accession>A0A3N4K988</accession>
<keyword evidence="5" id="KW-0378">Hydrolase</keyword>
<dbReference type="Proteomes" id="UP000276215">
    <property type="component" value="Unassembled WGS sequence"/>
</dbReference>
<feature type="chain" id="PRO_5018019118" description="cutinase" evidence="10">
    <location>
        <begin position="19"/>
        <end position="247"/>
    </location>
</feature>
<dbReference type="PANTHER" id="PTHR48250">
    <property type="entry name" value="CUTINASE 2-RELATED"/>
    <property type="match status" value="1"/>
</dbReference>
<dbReference type="PRINTS" id="PR00129">
    <property type="entry name" value="CUTINASE"/>
</dbReference>
<evidence type="ECO:0000256" key="2">
    <source>
        <dbReference type="ARBA" id="ARBA00013095"/>
    </source>
</evidence>
<evidence type="ECO:0000256" key="9">
    <source>
        <dbReference type="PIRSR" id="PIRSR611150-2"/>
    </source>
</evidence>
<evidence type="ECO:0000256" key="6">
    <source>
        <dbReference type="ARBA" id="ARBA00023157"/>
    </source>
</evidence>
<keyword evidence="6 9" id="KW-1015">Disulfide bond</keyword>
<evidence type="ECO:0000256" key="3">
    <source>
        <dbReference type="ARBA" id="ARBA00022487"/>
    </source>
</evidence>
<feature type="signal peptide" evidence="10">
    <location>
        <begin position="1"/>
        <end position="18"/>
    </location>
</feature>
<keyword evidence="12" id="KW-1185">Reference proteome</keyword>
<feature type="disulfide bond" evidence="9">
    <location>
        <begin position="78"/>
        <end position="153"/>
    </location>
</feature>